<gene>
    <name evidence="2" type="ORF">GCM10012286_23810</name>
</gene>
<proteinExistence type="predicted"/>
<protein>
    <recommendedName>
        <fullName evidence="4">Helix-turn-helix domain-containing protein</fullName>
    </recommendedName>
</protein>
<feature type="region of interest" description="Disordered" evidence="1">
    <location>
        <begin position="94"/>
        <end position="147"/>
    </location>
</feature>
<evidence type="ECO:0008006" key="4">
    <source>
        <dbReference type="Google" id="ProtNLM"/>
    </source>
</evidence>
<accession>A0ABQ2LS61</accession>
<evidence type="ECO:0000256" key="1">
    <source>
        <dbReference type="SAM" id="MobiDB-lite"/>
    </source>
</evidence>
<keyword evidence="3" id="KW-1185">Reference proteome</keyword>
<name>A0ABQ2LS61_9ACTN</name>
<dbReference type="EMBL" id="BMNG01000005">
    <property type="protein sequence ID" value="GGO42413.1"/>
    <property type="molecule type" value="Genomic_DNA"/>
</dbReference>
<feature type="compositionally biased region" description="Basic residues" evidence="1">
    <location>
        <begin position="130"/>
        <end position="139"/>
    </location>
</feature>
<dbReference type="Proteomes" id="UP000656881">
    <property type="component" value="Unassembled WGS sequence"/>
</dbReference>
<evidence type="ECO:0000313" key="2">
    <source>
        <dbReference type="EMBL" id="GGO42413.1"/>
    </source>
</evidence>
<feature type="compositionally biased region" description="Pro residues" evidence="1">
    <location>
        <begin position="109"/>
        <end position="120"/>
    </location>
</feature>
<comment type="caution">
    <text evidence="2">The sequence shown here is derived from an EMBL/GenBank/DDBJ whole genome shotgun (WGS) entry which is preliminary data.</text>
</comment>
<reference evidence="3" key="1">
    <citation type="journal article" date="2019" name="Int. J. Syst. Evol. Microbiol.">
        <title>The Global Catalogue of Microorganisms (GCM) 10K type strain sequencing project: providing services to taxonomists for standard genome sequencing and annotation.</title>
        <authorList>
            <consortium name="The Broad Institute Genomics Platform"/>
            <consortium name="The Broad Institute Genome Sequencing Center for Infectious Disease"/>
            <person name="Wu L."/>
            <person name="Ma J."/>
        </authorList>
    </citation>
    <scope>NUCLEOTIDE SEQUENCE [LARGE SCALE GENOMIC DNA]</scope>
    <source>
        <strain evidence="3">CGMCC 4.7349</strain>
    </source>
</reference>
<sequence length="147" mass="16156">MIAGIPTHAPQHRLRKDPSLLPQAAIPAAPTPAPLRPDGGSSLSRLYVPEEIADVLGCSAWWVKDRARRRLIPFTRVGRAYRFTDEHLAEIIRMHETRPAIPRQRAEAPPAPKSPSPQPSPSSAASTARLRARPPRRARQSQFGTAA</sequence>
<evidence type="ECO:0000313" key="3">
    <source>
        <dbReference type="Proteomes" id="UP000656881"/>
    </source>
</evidence>
<organism evidence="2 3">
    <name type="scientific">Streptomyces lasiicapitis</name>
    <dbReference type="NCBI Taxonomy" id="1923961"/>
    <lineage>
        <taxon>Bacteria</taxon>
        <taxon>Bacillati</taxon>
        <taxon>Actinomycetota</taxon>
        <taxon>Actinomycetes</taxon>
        <taxon>Kitasatosporales</taxon>
        <taxon>Streptomycetaceae</taxon>
        <taxon>Streptomyces</taxon>
    </lineage>
</organism>